<gene>
    <name evidence="1" type="ORF">IPMB12_06890</name>
</gene>
<sequence length="137" mass="16041">MGDLAWYGQYSAWGKVENQTNVLPTHQPFRLQNQYYDNETGLHYNLFRYYEPECGRFVNQDPIRLYGGDNLYQFAPNILAWIDPLGLAKFTKKVKNELIEENTKFFGVPKCERCKVTMTKPKKSKRGETPPKNRLAN</sequence>
<name>A0A6G9ICK4_9GAMM</name>
<dbReference type="PANTHER" id="PTHR32305">
    <property type="match status" value="1"/>
</dbReference>
<dbReference type="PRINTS" id="PR00394">
    <property type="entry name" value="RHSPROTEIN"/>
</dbReference>
<dbReference type="PANTHER" id="PTHR32305:SF15">
    <property type="entry name" value="PROTEIN RHSA-RELATED"/>
    <property type="match status" value="1"/>
</dbReference>
<dbReference type="InParanoid" id="A0A6G9ICK4"/>
<dbReference type="Proteomes" id="UP000501168">
    <property type="component" value="Chromosome"/>
</dbReference>
<evidence type="ECO:0000313" key="1">
    <source>
        <dbReference type="EMBL" id="QIQ21434.1"/>
    </source>
</evidence>
<dbReference type="RefSeq" id="WP_166916244.1">
    <property type="nucleotide sequence ID" value="NZ_CP050253.1"/>
</dbReference>
<keyword evidence="2" id="KW-1185">Reference proteome</keyword>
<evidence type="ECO:0000313" key="2">
    <source>
        <dbReference type="Proteomes" id="UP000501168"/>
    </source>
</evidence>
<reference evidence="1 2" key="1">
    <citation type="submission" date="2020-03" db="EMBL/GenBank/DDBJ databases">
        <title>Complete genome sequence of Orbus sp. IPMB12 (BCRC 80908).</title>
        <authorList>
            <person name="Lo W.-S."/>
            <person name="Chang T.-H."/>
            <person name="Kuo C.-H."/>
        </authorList>
    </citation>
    <scope>NUCLEOTIDE SEQUENCE [LARGE SCALE GENOMIC DNA]</scope>
    <source>
        <strain evidence="1 2">IPMB12</strain>
    </source>
</reference>
<dbReference type="InterPro" id="IPR022385">
    <property type="entry name" value="Rhs_assc_core"/>
</dbReference>
<dbReference type="KEGG" id="orb:IPMB12_06890"/>
<dbReference type="AlphaFoldDB" id="A0A6G9ICK4"/>
<dbReference type="EMBL" id="CP050253">
    <property type="protein sequence ID" value="QIQ21434.1"/>
    <property type="molecule type" value="Genomic_DNA"/>
</dbReference>
<dbReference type="NCBIfam" id="TIGR03696">
    <property type="entry name" value="Rhs_assc_core"/>
    <property type="match status" value="1"/>
</dbReference>
<proteinExistence type="predicted"/>
<organism evidence="1 2">
    <name type="scientific">Zophobihabitans entericus</name>
    <dbReference type="NCBI Taxonomy" id="1635327"/>
    <lineage>
        <taxon>Bacteria</taxon>
        <taxon>Pseudomonadati</taxon>
        <taxon>Pseudomonadota</taxon>
        <taxon>Gammaproteobacteria</taxon>
        <taxon>Orbales</taxon>
        <taxon>Orbaceae</taxon>
        <taxon>Zophobihabitans</taxon>
    </lineage>
</organism>
<dbReference type="InterPro" id="IPR050708">
    <property type="entry name" value="T6SS_VgrG/RHS"/>
</dbReference>
<accession>A0A6G9ICK4</accession>
<dbReference type="Gene3D" id="2.180.10.10">
    <property type="entry name" value="RHS repeat-associated core"/>
    <property type="match status" value="1"/>
</dbReference>
<protein>
    <submittedName>
        <fullName evidence="1">RHS repeat-associated core domain-containing protein</fullName>
    </submittedName>
</protein>